<accession>A0A7Z7LEY1</accession>
<dbReference type="AlphaFoldDB" id="A0A7Z7LEY1"/>
<name>A0A7Z7LEY1_9BACT</name>
<dbReference type="Proteomes" id="UP000250796">
    <property type="component" value="Chromosome MESINF"/>
</dbReference>
<gene>
    <name evidence="1" type="ORF">MESINF_1392</name>
</gene>
<dbReference type="KEGG" id="minf:MESINF_1392"/>
<organism evidence="1 2">
    <name type="scientific">Mesotoga infera</name>
    <dbReference type="NCBI Taxonomy" id="1236046"/>
    <lineage>
        <taxon>Bacteria</taxon>
        <taxon>Thermotogati</taxon>
        <taxon>Thermotogota</taxon>
        <taxon>Thermotogae</taxon>
        <taxon>Kosmotogales</taxon>
        <taxon>Kosmotogaceae</taxon>
        <taxon>Mesotoga</taxon>
    </lineage>
</organism>
<keyword evidence="2" id="KW-1185">Reference proteome</keyword>
<evidence type="ECO:0000313" key="2">
    <source>
        <dbReference type="Proteomes" id="UP000250796"/>
    </source>
</evidence>
<evidence type="ECO:0000313" key="1">
    <source>
        <dbReference type="EMBL" id="SSC12836.1"/>
    </source>
</evidence>
<reference evidence="1 2" key="1">
    <citation type="submission" date="2017-01" db="EMBL/GenBank/DDBJ databases">
        <authorList>
            <person name="Erauso G."/>
        </authorList>
    </citation>
    <scope>NUCLEOTIDE SEQUENCE [LARGE SCALE GENOMIC DNA]</scope>
    <source>
        <strain evidence="1">MESINF1</strain>
    </source>
</reference>
<proteinExistence type="predicted"/>
<protein>
    <submittedName>
        <fullName evidence="1">Uncharacterized protein</fullName>
    </submittedName>
</protein>
<sequence>MKEIESMKIYYYGDQCPWNSWARGEAKKAADYLRLSIEEFDITHLSPPVGLFFPFSILLKGITIAGPVPAQRLIKILKTGKPSEYFEPYSPNPKGSCDSIRLYSGETIVDACRICTNGDNFGIAEKGAWLERFGGKDHLCAGAVAYSGGRPVAFCEAIPSLESPYAIPAEDSMAFINCIYNAIIEPLDYRVGLLDFFLGRLRTLGYSKVGVLSGLRAPFPNGPESFFLEMGFTRTRRIPGTILMNSGIDEIVFLSREL</sequence>
<dbReference type="EMBL" id="LS974202">
    <property type="protein sequence ID" value="SSC12836.1"/>
    <property type="molecule type" value="Genomic_DNA"/>
</dbReference>